<gene>
    <name evidence="4" type="ORF">CEUSTIGMA_g6674.t1</name>
</gene>
<dbReference type="InterPro" id="IPR000504">
    <property type="entry name" value="RRM_dom"/>
</dbReference>
<reference evidence="4 5" key="1">
    <citation type="submission" date="2017-08" db="EMBL/GenBank/DDBJ databases">
        <title>Acidophilic green algal genome provides insights into adaptation to an acidic environment.</title>
        <authorList>
            <person name="Hirooka S."/>
            <person name="Hirose Y."/>
            <person name="Kanesaki Y."/>
            <person name="Higuchi S."/>
            <person name="Fujiwara T."/>
            <person name="Onuma R."/>
            <person name="Era A."/>
            <person name="Ohbayashi R."/>
            <person name="Uzuka A."/>
            <person name="Nozaki H."/>
            <person name="Yoshikawa H."/>
            <person name="Miyagishima S.Y."/>
        </authorList>
    </citation>
    <scope>NUCLEOTIDE SEQUENCE [LARGE SCALE GENOMIC DNA]</scope>
    <source>
        <strain evidence="4 5">NIES-2499</strain>
    </source>
</reference>
<keyword evidence="1 2" id="KW-0694">RNA-binding</keyword>
<dbReference type="OrthoDB" id="431169at2759"/>
<proteinExistence type="predicted"/>
<dbReference type="PANTHER" id="PTHR10501">
    <property type="entry name" value="U1 SMALL NUCLEAR RIBONUCLEOPROTEIN A/U2 SMALL NUCLEAR RIBONUCLEOPROTEIN B"/>
    <property type="match status" value="1"/>
</dbReference>
<dbReference type="Pfam" id="PF00076">
    <property type="entry name" value="RRM_1"/>
    <property type="match status" value="1"/>
</dbReference>
<organism evidence="4 5">
    <name type="scientific">Chlamydomonas eustigma</name>
    <dbReference type="NCBI Taxonomy" id="1157962"/>
    <lineage>
        <taxon>Eukaryota</taxon>
        <taxon>Viridiplantae</taxon>
        <taxon>Chlorophyta</taxon>
        <taxon>core chlorophytes</taxon>
        <taxon>Chlorophyceae</taxon>
        <taxon>CS clade</taxon>
        <taxon>Chlamydomonadales</taxon>
        <taxon>Chlamydomonadaceae</taxon>
        <taxon>Chlamydomonas</taxon>
    </lineage>
</organism>
<dbReference type="Gene3D" id="3.30.70.330">
    <property type="match status" value="2"/>
</dbReference>
<dbReference type="AlphaFoldDB" id="A0A250X832"/>
<dbReference type="GO" id="GO:0003723">
    <property type="term" value="F:RNA binding"/>
    <property type="evidence" value="ECO:0007669"/>
    <property type="project" value="UniProtKB-UniRule"/>
</dbReference>
<dbReference type="SUPFAM" id="SSF54928">
    <property type="entry name" value="RNA-binding domain, RBD"/>
    <property type="match status" value="2"/>
</dbReference>
<evidence type="ECO:0000256" key="2">
    <source>
        <dbReference type="PROSITE-ProRule" id="PRU00176"/>
    </source>
</evidence>
<dbReference type="InterPro" id="IPR012677">
    <property type="entry name" value="Nucleotide-bd_a/b_plait_sf"/>
</dbReference>
<sequence length="402" mass="42710">MFNSMMYSEGAEGTYMSTELQNQGVPTGVIMTNENSAYHTGASSSMPPTVNAMGSMHLGELPPLPVGSTYIGGPQYSWVAGVPGMGLVHRADGGAPSGNMISMSGAMHNMTHIPQVMTRTIFVTGFPMDVRERELHNLLRFIPGYEASQMHDRGGSPQGFALFDSTGHAWGALELITQLQFDNNVHLRCEMAHKDMYLKEGDPSIRRAVPLPQHLMAYLHNPAATAAAAASSVAPQAVVSSGNPGGSVTVLPAGSMGMQLGSFTMGGRGNMLGTLMAGPTSVPPRMAFHHVNKGDQPPCNTLFIGNLSDHVAEEELLALFQVQPGFKQLKLVRGPKQVSCFVEFEDTVTASSSHSRLQGALLSSSDRGGIRVQFSKNPYGTRSPMNLAPAANFNLGVAPPPC</sequence>
<keyword evidence="5" id="KW-1185">Reference proteome</keyword>
<accession>A0A250X832</accession>
<feature type="domain" description="RRM" evidence="3">
    <location>
        <begin position="300"/>
        <end position="377"/>
    </location>
</feature>
<dbReference type="SMART" id="SM00360">
    <property type="entry name" value="RRM"/>
    <property type="match status" value="2"/>
</dbReference>
<evidence type="ECO:0000256" key="1">
    <source>
        <dbReference type="ARBA" id="ARBA00022884"/>
    </source>
</evidence>
<evidence type="ECO:0000313" key="4">
    <source>
        <dbReference type="EMBL" id="GAX79234.1"/>
    </source>
</evidence>
<evidence type="ECO:0000313" key="5">
    <source>
        <dbReference type="Proteomes" id="UP000232323"/>
    </source>
</evidence>
<evidence type="ECO:0000259" key="3">
    <source>
        <dbReference type="PROSITE" id="PS50102"/>
    </source>
</evidence>
<dbReference type="EMBL" id="BEGY01000040">
    <property type="protein sequence ID" value="GAX79234.1"/>
    <property type="molecule type" value="Genomic_DNA"/>
</dbReference>
<dbReference type="Proteomes" id="UP000232323">
    <property type="component" value="Unassembled WGS sequence"/>
</dbReference>
<name>A0A250X832_9CHLO</name>
<dbReference type="PROSITE" id="PS50102">
    <property type="entry name" value="RRM"/>
    <property type="match status" value="1"/>
</dbReference>
<dbReference type="InterPro" id="IPR035979">
    <property type="entry name" value="RBD_domain_sf"/>
</dbReference>
<comment type="caution">
    <text evidence="4">The sequence shown here is derived from an EMBL/GenBank/DDBJ whole genome shotgun (WGS) entry which is preliminary data.</text>
</comment>
<protein>
    <recommendedName>
        <fullName evidence="3">RRM domain-containing protein</fullName>
    </recommendedName>
</protein>
<dbReference type="STRING" id="1157962.A0A250X832"/>